<dbReference type="RefSeq" id="WP_073060061.1">
    <property type="nucleotide sequence ID" value="NZ_FRCK01000001.1"/>
</dbReference>
<protein>
    <recommendedName>
        <fullName evidence="1">HTH cro/C1-type domain-containing protein</fullName>
    </recommendedName>
</protein>
<gene>
    <name evidence="2" type="ORF">SAMN05444389_1014</name>
</gene>
<feature type="domain" description="HTH cro/C1-type" evidence="1">
    <location>
        <begin position="101"/>
        <end position="149"/>
    </location>
</feature>
<dbReference type="InterPro" id="IPR010982">
    <property type="entry name" value="Lambda_DNA-bd_dom_sf"/>
</dbReference>
<dbReference type="STRING" id="53463.SAMN05444389_1014"/>
<name>A0A1M7CWM9_9RHOB</name>
<dbReference type="Proteomes" id="UP000184444">
    <property type="component" value="Unassembled WGS sequence"/>
</dbReference>
<dbReference type="CDD" id="cd00093">
    <property type="entry name" value="HTH_XRE"/>
    <property type="match status" value="1"/>
</dbReference>
<organism evidence="2 3">
    <name type="scientific">Paracoccus solventivorans</name>
    <dbReference type="NCBI Taxonomy" id="53463"/>
    <lineage>
        <taxon>Bacteria</taxon>
        <taxon>Pseudomonadati</taxon>
        <taxon>Pseudomonadota</taxon>
        <taxon>Alphaproteobacteria</taxon>
        <taxon>Rhodobacterales</taxon>
        <taxon>Paracoccaceae</taxon>
        <taxon>Paracoccus</taxon>
    </lineage>
</organism>
<keyword evidence="3" id="KW-1185">Reference proteome</keyword>
<dbReference type="SMART" id="SM00530">
    <property type="entry name" value="HTH_XRE"/>
    <property type="match status" value="2"/>
</dbReference>
<sequence>MSEINLSDQRAAMALLFAERDRLGVRPESLRKRGRVAINSAQYWLRGDASPSIRNLVSFASALGFDVFLVQTPRASGAGPREISLTDQRGAMAALFAEKDRAGLTVFDLEVKSGISAKAAYSWRAGRQSPALANLVALAQALGFEIILRRAKTWQQ</sequence>
<dbReference type="PROSITE" id="PS50943">
    <property type="entry name" value="HTH_CROC1"/>
    <property type="match status" value="1"/>
</dbReference>
<dbReference type="OrthoDB" id="8443922at2"/>
<dbReference type="EMBL" id="FRCK01000001">
    <property type="protein sequence ID" value="SHL71614.1"/>
    <property type="molecule type" value="Genomic_DNA"/>
</dbReference>
<accession>A0A1M7CWM9</accession>
<dbReference type="GO" id="GO:0003677">
    <property type="term" value="F:DNA binding"/>
    <property type="evidence" value="ECO:0007669"/>
    <property type="project" value="InterPro"/>
</dbReference>
<evidence type="ECO:0000313" key="2">
    <source>
        <dbReference type="EMBL" id="SHL71614.1"/>
    </source>
</evidence>
<evidence type="ECO:0000313" key="3">
    <source>
        <dbReference type="Proteomes" id="UP000184444"/>
    </source>
</evidence>
<proteinExistence type="predicted"/>
<dbReference type="AlphaFoldDB" id="A0A1M7CWM9"/>
<dbReference type="InterPro" id="IPR001387">
    <property type="entry name" value="Cro/C1-type_HTH"/>
</dbReference>
<reference evidence="3" key="1">
    <citation type="submission" date="2016-11" db="EMBL/GenBank/DDBJ databases">
        <authorList>
            <person name="Varghese N."/>
            <person name="Submissions S."/>
        </authorList>
    </citation>
    <scope>NUCLEOTIDE SEQUENCE [LARGE SCALE GENOMIC DNA]</scope>
    <source>
        <strain evidence="3">DSM 6637</strain>
    </source>
</reference>
<evidence type="ECO:0000259" key="1">
    <source>
        <dbReference type="PROSITE" id="PS50943"/>
    </source>
</evidence>
<dbReference type="SUPFAM" id="SSF47413">
    <property type="entry name" value="lambda repressor-like DNA-binding domains"/>
    <property type="match status" value="1"/>
</dbReference>